<evidence type="ECO:0000256" key="1">
    <source>
        <dbReference type="ARBA" id="ARBA00022737"/>
    </source>
</evidence>
<name>B8BRN3_THAPS</name>
<dbReference type="PROSITE" id="PS50176">
    <property type="entry name" value="ARM_REPEAT"/>
    <property type="match status" value="1"/>
</dbReference>
<feature type="region of interest" description="Disordered" evidence="3">
    <location>
        <begin position="25"/>
        <end position="108"/>
    </location>
</feature>
<dbReference type="Gene3D" id="1.25.10.10">
    <property type="entry name" value="Leucine-rich Repeat Variant"/>
    <property type="match status" value="1"/>
</dbReference>
<dbReference type="SUPFAM" id="SSF48371">
    <property type="entry name" value="ARM repeat"/>
    <property type="match status" value="1"/>
</dbReference>
<evidence type="ECO:0000256" key="2">
    <source>
        <dbReference type="PROSITE-ProRule" id="PRU00259"/>
    </source>
</evidence>
<dbReference type="Proteomes" id="UP000001449">
    <property type="component" value="Chromosome 1"/>
</dbReference>
<dbReference type="PANTHER" id="PTHR22895">
    <property type="entry name" value="ARMADILLO REPEAT-CONTAINING PROTEIN 6"/>
    <property type="match status" value="1"/>
</dbReference>
<sequence length="561" mass="61643">MDMDTFDLDDLDDLDNIEYDWDNIATDVDGGGQGGSVPAPNSGMHQQQHHQMQQSPGVSNNKQRNEHYQSMHTPGDNGQYSKNVGHTDPTPGTDNSNTQVRLDREREGRCADCGAQTHDVQFDPSVPGRSIKVPLSVPGEVHRGRCLFCHPLPMYRQSSSGSSAQPAAAVPRQHKKAPEIIDLDDKVHNNSGLLDRHIARSRPQVASPYDRQISSSASVCTQGSHQSSHSIYSHQSAPVWGGQQQQQQQQQVQFPPQQQTNHGFANDFVEQYQHQILQQQQLQQQQYADDSGSVYSQASHASHHSHHSQAANSHVSHNTHATYNSFVQHGQQQQQHHQLMSPQTDRDGRFSYLATNSNVSNNSNPITPAPGDFNSAIETTLRQMQDDSLNFESVIQSMRNFPNHALVQEKGCAILWVQTYNAEICLALSNIGGVNTVLDAMKNHPQVARLQRAACEALRNLCVLSINRQLLIGAGGVPLIVEAMQRHTDEPQVQRSGCTALASVAEGGMEYKIGVAECGGILAVMKAVESHPENDLVLRAAYQALRMLGYNPGATNGDRGP</sequence>
<dbReference type="RefSeq" id="XP_002286927.1">
    <property type="nucleotide sequence ID" value="XM_002286891.1"/>
</dbReference>
<feature type="region of interest" description="Disordered" evidence="3">
    <location>
        <begin position="280"/>
        <end position="315"/>
    </location>
</feature>
<dbReference type="PaxDb" id="35128-Thaps20951"/>
<feature type="compositionally biased region" description="Polar residues" evidence="3">
    <location>
        <begin position="70"/>
        <end position="100"/>
    </location>
</feature>
<feature type="compositionally biased region" description="Polar residues" evidence="3">
    <location>
        <begin position="212"/>
        <end position="221"/>
    </location>
</feature>
<keyword evidence="1" id="KW-0677">Repeat</keyword>
<dbReference type="SMART" id="SM00185">
    <property type="entry name" value="ARM"/>
    <property type="match status" value="3"/>
</dbReference>
<proteinExistence type="predicted"/>
<feature type="repeat" description="ARM" evidence="2">
    <location>
        <begin position="432"/>
        <end position="476"/>
    </location>
</feature>
<dbReference type="PANTHER" id="PTHR22895:SF0">
    <property type="entry name" value="ARMADILLO REPEAT-CONTAINING PROTEIN 6"/>
    <property type="match status" value="1"/>
</dbReference>
<evidence type="ECO:0000313" key="5">
    <source>
        <dbReference type="Proteomes" id="UP000001449"/>
    </source>
</evidence>
<feature type="compositionally biased region" description="Low complexity" evidence="3">
    <location>
        <begin position="243"/>
        <end position="259"/>
    </location>
</feature>
<gene>
    <name evidence="4" type="ORF">THAPSDRAFT_20951</name>
</gene>
<organism evidence="4 5">
    <name type="scientific">Thalassiosira pseudonana</name>
    <name type="common">Marine diatom</name>
    <name type="synonym">Cyclotella nana</name>
    <dbReference type="NCBI Taxonomy" id="35128"/>
    <lineage>
        <taxon>Eukaryota</taxon>
        <taxon>Sar</taxon>
        <taxon>Stramenopiles</taxon>
        <taxon>Ochrophyta</taxon>
        <taxon>Bacillariophyta</taxon>
        <taxon>Coscinodiscophyceae</taxon>
        <taxon>Thalassiosirophycidae</taxon>
        <taxon>Thalassiosirales</taxon>
        <taxon>Thalassiosiraceae</taxon>
        <taxon>Thalassiosira</taxon>
    </lineage>
</organism>
<keyword evidence="5" id="KW-1185">Reference proteome</keyword>
<feature type="compositionally biased region" description="Low complexity" evidence="3">
    <location>
        <begin position="222"/>
        <end position="236"/>
    </location>
</feature>
<accession>B8BRN3</accession>
<dbReference type="EMBL" id="CM000638">
    <property type="protein sequence ID" value="EED96568.1"/>
    <property type="molecule type" value="Genomic_DNA"/>
</dbReference>
<dbReference type="InterPro" id="IPR011989">
    <property type="entry name" value="ARM-like"/>
</dbReference>
<feature type="region of interest" description="Disordered" evidence="3">
    <location>
        <begin position="196"/>
        <end position="262"/>
    </location>
</feature>
<feature type="compositionally biased region" description="Low complexity" evidence="3">
    <location>
        <begin position="44"/>
        <end position="54"/>
    </location>
</feature>
<evidence type="ECO:0000256" key="3">
    <source>
        <dbReference type="SAM" id="MobiDB-lite"/>
    </source>
</evidence>
<dbReference type="KEGG" id="tps:THAPSDRAFT_20951"/>
<reference evidence="4 5" key="1">
    <citation type="journal article" date="2004" name="Science">
        <title>The genome of the diatom Thalassiosira pseudonana: ecology, evolution, and metabolism.</title>
        <authorList>
            <person name="Armbrust E.V."/>
            <person name="Berges J.A."/>
            <person name="Bowler C."/>
            <person name="Green B.R."/>
            <person name="Martinez D."/>
            <person name="Putnam N.H."/>
            <person name="Zhou S."/>
            <person name="Allen A.E."/>
            <person name="Apt K.E."/>
            <person name="Bechner M."/>
            <person name="Brzezinski M.A."/>
            <person name="Chaal B.K."/>
            <person name="Chiovitti A."/>
            <person name="Davis A.K."/>
            <person name="Demarest M.S."/>
            <person name="Detter J.C."/>
            <person name="Glavina T."/>
            <person name="Goodstein D."/>
            <person name="Hadi M.Z."/>
            <person name="Hellsten U."/>
            <person name="Hildebrand M."/>
            <person name="Jenkins B.D."/>
            <person name="Jurka J."/>
            <person name="Kapitonov V.V."/>
            <person name="Kroger N."/>
            <person name="Lau W.W."/>
            <person name="Lane T.W."/>
            <person name="Larimer F.W."/>
            <person name="Lippmeier J.C."/>
            <person name="Lucas S."/>
            <person name="Medina M."/>
            <person name="Montsant A."/>
            <person name="Obornik M."/>
            <person name="Parker M.S."/>
            <person name="Palenik B."/>
            <person name="Pazour G.J."/>
            <person name="Richardson P.M."/>
            <person name="Rynearson T.A."/>
            <person name="Saito M.A."/>
            <person name="Schwartz D.C."/>
            <person name="Thamatrakoln K."/>
            <person name="Valentin K."/>
            <person name="Vardi A."/>
            <person name="Wilkerson F.P."/>
            <person name="Rokhsar D.S."/>
        </authorList>
    </citation>
    <scope>NUCLEOTIDE SEQUENCE [LARGE SCALE GENOMIC DNA]</scope>
    <source>
        <strain evidence="4 5">CCMP1335</strain>
    </source>
</reference>
<reference evidence="4 5" key="2">
    <citation type="journal article" date="2008" name="Nature">
        <title>The Phaeodactylum genome reveals the evolutionary history of diatom genomes.</title>
        <authorList>
            <person name="Bowler C."/>
            <person name="Allen A.E."/>
            <person name="Badger J.H."/>
            <person name="Grimwood J."/>
            <person name="Jabbari K."/>
            <person name="Kuo A."/>
            <person name="Maheswari U."/>
            <person name="Martens C."/>
            <person name="Maumus F."/>
            <person name="Otillar R.P."/>
            <person name="Rayko E."/>
            <person name="Salamov A."/>
            <person name="Vandepoele K."/>
            <person name="Beszteri B."/>
            <person name="Gruber A."/>
            <person name="Heijde M."/>
            <person name="Katinka M."/>
            <person name="Mock T."/>
            <person name="Valentin K."/>
            <person name="Verret F."/>
            <person name="Berges J.A."/>
            <person name="Brownlee C."/>
            <person name="Cadoret J.P."/>
            <person name="Chiovitti A."/>
            <person name="Choi C.J."/>
            <person name="Coesel S."/>
            <person name="De Martino A."/>
            <person name="Detter J.C."/>
            <person name="Durkin C."/>
            <person name="Falciatore A."/>
            <person name="Fournet J."/>
            <person name="Haruta M."/>
            <person name="Huysman M.J."/>
            <person name="Jenkins B.D."/>
            <person name="Jiroutova K."/>
            <person name="Jorgensen R.E."/>
            <person name="Joubert Y."/>
            <person name="Kaplan A."/>
            <person name="Kroger N."/>
            <person name="Kroth P.G."/>
            <person name="La Roche J."/>
            <person name="Lindquist E."/>
            <person name="Lommer M."/>
            <person name="Martin-Jezequel V."/>
            <person name="Lopez P.J."/>
            <person name="Lucas S."/>
            <person name="Mangogna M."/>
            <person name="McGinnis K."/>
            <person name="Medlin L.K."/>
            <person name="Montsant A."/>
            <person name="Oudot-Le Secq M.P."/>
            <person name="Napoli C."/>
            <person name="Obornik M."/>
            <person name="Parker M.S."/>
            <person name="Petit J.L."/>
            <person name="Porcel B.M."/>
            <person name="Poulsen N."/>
            <person name="Robison M."/>
            <person name="Rychlewski L."/>
            <person name="Rynearson T.A."/>
            <person name="Schmutz J."/>
            <person name="Shapiro H."/>
            <person name="Siaut M."/>
            <person name="Stanley M."/>
            <person name="Sussman M.R."/>
            <person name="Taylor A.R."/>
            <person name="Vardi A."/>
            <person name="von Dassow P."/>
            <person name="Vyverman W."/>
            <person name="Willis A."/>
            <person name="Wyrwicz L.S."/>
            <person name="Rokhsar D.S."/>
            <person name="Weissenbach J."/>
            <person name="Armbrust E.V."/>
            <person name="Green B.R."/>
            <person name="Van de Peer Y."/>
            <person name="Grigoriev I.V."/>
        </authorList>
    </citation>
    <scope>NUCLEOTIDE SEQUENCE [LARGE SCALE GENOMIC DNA]</scope>
    <source>
        <strain evidence="4 5">CCMP1335</strain>
    </source>
</reference>
<dbReference type="eggNOG" id="ENOG502ST90">
    <property type="taxonomic scope" value="Eukaryota"/>
</dbReference>
<dbReference type="InterPro" id="IPR000225">
    <property type="entry name" value="Armadillo"/>
</dbReference>
<dbReference type="InParanoid" id="B8BRN3"/>
<evidence type="ECO:0000313" key="4">
    <source>
        <dbReference type="EMBL" id="EED96568.1"/>
    </source>
</evidence>
<dbReference type="GeneID" id="7446786"/>
<protein>
    <submittedName>
        <fullName evidence="4">Uncharacterized protein</fullName>
    </submittedName>
</protein>
<dbReference type="InterPro" id="IPR016024">
    <property type="entry name" value="ARM-type_fold"/>
</dbReference>
<dbReference type="HOGENOM" id="CLU_486198_0_0_1"/>
<dbReference type="AlphaFoldDB" id="B8BRN3"/>